<protein>
    <recommendedName>
        <fullName evidence="3">General secretion pathway GspH domain-containing protein</fullName>
    </recommendedName>
</protein>
<organism evidence="2">
    <name type="scientific">marine sediment metagenome</name>
    <dbReference type="NCBI Taxonomy" id="412755"/>
    <lineage>
        <taxon>unclassified sequences</taxon>
        <taxon>metagenomes</taxon>
        <taxon>ecological metagenomes</taxon>
    </lineage>
</organism>
<dbReference type="AlphaFoldDB" id="A0A0F8XD83"/>
<gene>
    <name evidence="2" type="ORF">LCGC14_3039940</name>
</gene>
<proteinExistence type="predicted"/>
<dbReference type="EMBL" id="LAZR01063751">
    <property type="protein sequence ID" value="KKK58885.1"/>
    <property type="molecule type" value="Genomic_DNA"/>
</dbReference>
<dbReference type="InterPro" id="IPR045584">
    <property type="entry name" value="Pilin-like"/>
</dbReference>
<dbReference type="InterPro" id="IPR012902">
    <property type="entry name" value="N_methyl_site"/>
</dbReference>
<keyword evidence="1" id="KW-0472">Membrane</keyword>
<name>A0A0F8XD83_9ZZZZ</name>
<dbReference type="Pfam" id="PF07963">
    <property type="entry name" value="N_methyl"/>
    <property type="match status" value="1"/>
</dbReference>
<keyword evidence="1" id="KW-1133">Transmembrane helix</keyword>
<dbReference type="SUPFAM" id="SSF54523">
    <property type="entry name" value="Pili subunits"/>
    <property type="match status" value="1"/>
</dbReference>
<dbReference type="PROSITE" id="PS00409">
    <property type="entry name" value="PROKAR_NTER_METHYL"/>
    <property type="match status" value="1"/>
</dbReference>
<keyword evidence="1" id="KW-0812">Transmembrane</keyword>
<comment type="caution">
    <text evidence="2">The sequence shown here is derived from an EMBL/GenBank/DDBJ whole genome shotgun (WGS) entry which is preliminary data.</text>
</comment>
<sequence length="98" mass="10658">MHAPRPRNLLGDAWRAAGFTLLELLVVMIVMAIAAAVVVPYAMSTSDLHAKSVARRLMADLEYAQNQAIVTQADVKVSFDVFGNSYTVSKQSSTLIHP</sequence>
<dbReference type="Gene3D" id="3.30.700.10">
    <property type="entry name" value="Glycoprotein, Type 4 Pilin"/>
    <property type="match status" value="1"/>
</dbReference>
<feature type="non-terminal residue" evidence="2">
    <location>
        <position position="98"/>
    </location>
</feature>
<reference evidence="2" key="1">
    <citation type="journal article" date="2015" name="Nature">
        <title>Complex archaea that bridge the gap between prokaryotes and eukaryotes.</title>
        <authorList>
            <person name="Spang A."/>
            <person name="Saw J.H."/>
            <person name="Jorgensen S.L."/>
            <person name="Zaremba-Niedzwiedzka K."/>
            <person name="Martijn J."/>
            <person name="Lind A.E."/>
            <person name="van Eijk R."/>
            <person name="Schleper C."/>
            <person name="Guy L."/>
            <person name="Ettema T.J."/>
        </authorList>
    </citation>
    <scope>NUCLEOTIDE SEQUENCE</scope>
</reference>
<accession>A0A0F8XD83</accession>
<dbReference type="NCBIfam" id="TIGR02532">
    <property type="entry name" value="IV_pilin_GFxxxE"/>
    <property type="match status" value="1"/>
</dbReference>
<feature type="transmembrane region" description="Helical" evidence="1">
    <location>
        <begin position="21"/>
        <end position="43"/>
    </location>
</feature>
<evidence type="ECO:0000256" key="1">
    <source>
        <dbReference type="SAM" id="Phobius"/>
    </source>
</evidence>
<evidence type="ECO:0000313" key="2">
    <source>
        <dbReference type="EMBL" id="KKK58885.1"/>
    </source>
</evidence>
<evidence type="ECO:0008006" key="3">
    <source>
        <dbReference type="Google" id="ProtNLM"/>
    </source>
</evidence>